<feature type="region of interest" description="Disordered" evidence="1">
    <location>
        <begin position="1"/>
        <end position="90"/>
    </location>
</feature>
<protein>
    <submittedName>
        <fullName evidence="2">Uncharacterized protein</fullName>
    </submittedName>
</protein>
<keyword evidence="3" id="KW-1185">Reference proteome</keyword>
<dbReference type="OrthoDB" id="5426911at2759"/>
<organism evidence="2 3">
    <name type="scientific">Rhizodiscina lignyota</name>
    <dbReference type="NCBI Taxonomy" id="1504668"/>
    <lineage>
        <taxon>Eukaryota</taxon>
        <taxon>Fungi</taxon>
        <taxon>Dikarya</taxon>
        <taxon>Ascomycota</taxon>
        <taxon>Pezizomycotina</taxon>
        <taxon>Dothideomycetes</taxon>
        <taxon>Pleosporomycetidae</taxon>
        <taxon>Aulographales</taxon>
        <taxon>Rhizodiscinaceae</taxon>
        <taxon>Rhizodiscina</taxon>
    </lineage>
</organism>
<dbReference type="EMBL" id="ML978121">
    <property type="protein sequence ID" value="KAF2105133.1"/>
    <property type="molecule type" value="Genomic_DNA"/>
</dbReference>
<evidence type="ECO:0000256" key="1">
    <source>
        <dbReference type="SAM" id="MobiDB-lite"/>
    </source>
</evidence>
<accession>A0A9P4MBH1</accession>
<dbReference type="AlphaFoldDB" id="A0A9P4MBH1"/>
<gene>
    <name evidence="2" type="ORF">NA57DRAFT_30091</name>
</gene>
<dbReference type="Proteomes" id="UP000799772">
    <property type="component" value="Unassembled WGS sequence"/>
</dbReference>
<reference evidence="2" key="1">
    <citation type="journal article" date="2020" name="Stud. Mycol.">
        <title>101 Dothideomycetes genomes: a test case for predicting lifestyles and emergence of pathogens.</title>
        <authorList>
            <person name="Haridas S."/>
            <person name="Albert R."/>
            <person name="Binder M."/>
            <person name="Bloem J."/>
            <person name="Labutti K."/>
            <person name="Salamov A."/>
            <person name="Andreopoulos B."/>
            <person name="Baker S."/>
            <person name="Barry K."/>
            <person name="Bills G."/>
            <person name="Bluhm B."/>
            <person name="Cannon C."/>
            <person name="Castanera R."/>
            <person name="Culley D."/>
            <person name="Daum C."/>
            <person name="Ezra D."/>
            <person name="Gonzalez J."/>
            <person name="Henrissat B."/>
            <person name="Kuo A."/>
            <person name="Liang C."/>
            <person name="Lipzen A."/>
            <person name="Lutzoni F."/>
            <person name="Magnuson J."/>
            <person name="Mondo S."/>
            <person name="Nolan M."/>
            <person name="Ohm R."/>
            <person name="Pangilinan J."/>
            <person name="Park H.-J."/>
            <person name="Ramirez L."/>
            <person name="Alfaro M."/>
            <person name="Sun H."/>
            <person name="Tritt A."/>
            <person name="Yoshinaga Y."/>
            <person name="Zwiers L.-H."/>
            <person name="Turgeon B."/>
            <person name="Goodwin S."/>
            <person name="Spatafora J."/>
            <person name="Crous P."/>
            <person name="Grigoriev I."/>
        </authorList>
    </citation>
    <scope>NUCLEOTIDE SEQUENCE</scope>
    <source>
        <strain evidence="2">CBS 133067</strain>
    </source>
</reference>
<name>A0A9P4MBH1_9PEZI</name>
<evidence type="ECO:0000313" key="3">
    <source>
        <dbReference type="Proteomes" id="UP000799772"/>
    </source>
</evidence>
<feature type="compositionally biased region" description="Low complexity" evidence="1">
    <location>
        <begin position="22"/>
        <end position="33"/>
    </location>
</feature>
<evidence type="ECO:0000313" key="2">
    <source>
        <dbReference type="EMBL" id="KAF2105133.1"/>
    </source>
</evidence>
<comment type="caution">
    <text evidence="2">The sequence shown here is derived from an EMBL/GenBank/DDBJ whole genome shotgun (WGS) entry which is preliminary data.</text>
</comment>
<sequence>MAPKAGDSESTSSRSLRRRDTPTTGETPATEATLLEKDAGNKSKAQQTPGRKSAATPEPALTKVLSEVPSPPHSSAELRSNAETESRTVSSEFPITIRSPQFQAQVFQPRNIVINSEKRTEEVHEHFQTEKPSDGATFSYTSLEGLEAAGVFLSLTDDNVARIVDEYDFMRSTMLCDEEYATFARETFFLRQRRLKSYPIDRKWRAERVFHLVCSPEPLSSWQAPPLYPATVPTDGYKWDIHPDCAYWLSLTGFNSRYRSELQQAVFVHRDWITCPYLTVEFKKHNQSGAQALTQALTAAALALFNRFELKRKALEAEARNWSEGDAEMTRHYVITFFEARYTIWILLADVKDATWTGCTLGRLYTSACVSSASVRALESWINEIHRWGLQKHAGDCHGDMMRILEANGTDVSMMK</sequence>
<proteinExistence type="predicted"/>